<reference evidence="3 4" key="1">
    <citation type="submission" date="2022-08" db="EMBL/GenBank/DDBJ databases">
        <title>Reclassification of Massilia species as members of the genera Telluria, Duganella, Pseudoduganella, Mokoshia gen. nov. and Zemynaea gen. nov. using orthogonal and non-orthogonal genome-based approaches.</title>
        <authorList>
            <person name="Bowman J.P."/>
        </authorList>
    </citation>
    <scope>NUCLEOTIDE SEQUENCE [LARGE SCALE GENOMIC DNA]</scope>
    <source>
        <strain evidence="3 4">JCM 31605</strain>
    </source>
</reference>
<feature type="region of interest" description="Disordered" evidence="1">
    <location>
        <begin position="179"/>
        <end position="221"/>
    </location>
</feature>
<evidence type="ECO:0000256" key="1">
    <source>
        <dbReference type="SAM" id="MobiDB-lite"/>
    </source>
</evidence>
<keyword evidence="2" id="KW-1133">Transmembrane helix</keyword>
<keyword evidence="2" id="KW-0472">Membrane</keyword>
<feature type="transmembrane region" description="Helical" evidence="2">
    <location>
        <begin position="59"/>
        <end position="80"/>
    </location>
</feature>
<evidence type="ECO:0000313" key="3">
    <source>
        <dbReference type="EMBL" id="MCS0807334.1"/>
    </source>
</evidence>
<organism evidence="3 4">
    <name type="scientific">Massilia agilis</name>
    <dbReference type="NCBI Taxonomy" id="1811226"/>
    <lineage>
        <taxon>Bacteria</taxon>
        <taxon>Pseudomonadati</taxon>
        <taxon>Pseudomonadota</taxon>
        <taxon>Betaproteobacteria</taxon>
        <taxon>Burkholderiales</taxon>
        <taxon>Oxalobacteraceae</taxon>
        <taxon>Telluria group</taxon>
        <taxon>Massilia</taxon>
    </lineage>
</organism>
<comment type="caution">
    <text evidence="3">The sequence shown here is derived from an EMBL/GenBank/DDBJ whole genome shotgun (WGS) entry which is preliminary data.</text>
</comment>
<feature type="transmembrane region" description="Helical" evidence="2">
    <location>
        <begin position="33"/>
        <end position="53"/>
    </location>
</feature>
<name>A0ABT2D910_9BURK</name>
<protein>
    <submittedName>
        <fullName evidence="3">Uncharacterized protein</fullName>
    </submittedName>
</protein>
<keyword evidence="2" id="KW-0812">Transmembrane</keyword>
<feature type="compositionally biased region" description="Gly residues" evidence="1">
    <location>
        <begin position="210"/>
        <end position="221"/>
    </location>
</feature>
<proteinExistence type="predicted"/>
<feature type="compositionally biased region" description="Low complexity" evidence="1">
    <location>
        <begin position="188"/>
        <end position="209"/>
    </location>
</feature>
<evidence type="ECO:0000256" key="2">
    <source>
        <dbReference type="SAM" id="Phobius"/>
    </source>
</evidence>
<evidence type="ECO:0000313" key="4">
    <source>
        <dbReference type="Proteomes" id="UP001206126"/>
    </source>
</evidence>
<feature type="transmembrane region" description="Helical" evidence="2">
    <location>
        <begin position="100"/>
        <end position="128"/>
    </location>
</feature>
<sequence>MTDEELKQQMDVEFYAATVAAWYSTALEYDKSLFTLSAGGIGLLIGLMTAVGVSSNAVLHLYVAAILFFLLCLCVLLVVFRRNKVYLTAVVRGQQEADPLLTVLDAAAMIMFGIAAVLTVIIGVSAAVQTFDKGKKTMADQKQEHQLSGLNPANESFNDVTAIRKSLNDAHALQRSFGGAAAMRPQPATTQSGSNSTSGSASQTNNSSGSGAGDGSGSGQS</sequence>
<accession>A0ABT2D910</accession>
<dbReference type="Proteomes" id="UP001206126">
    <property type="component" value="Unassembled WGS sequence"/>
</dbReference>
<dbReference type="EMBL" id="JANUHB010000001">
    <property type="protein sequence ID" value="MCS0807334.1"/>
    <property type="molecule type" value="Genomic_DNA"/>
</dbReference>
<dbReference type="RefSeq" id="WP_258821104.1">
    <property type="nucleotide sequence ID" value="NZ_JANUHB010000001.1"/>
</dbReference>
<gene>
    <name evidence="3" type="ORF">NX774_05280</name>
</gene>
<keyword evidence="4" id="KW-1185">Reference proteome</keyword>